<evidence type="ECO:0000313" key="3">
    <source>
        <dbReference type="EMBL" id="CCM13326.1"/>
    </source>
</evidence>
<dbReference type="AlphaFoldDB" id="A0A1E1IQ09"/>
<evidence type="ECO:0000256" key="1">
    <source>
        <dbReference type="PROSITE-ProRule" id="PRU00023"/>
    </source>
</evidence>
<dbReference type="Pfam" id="PF13637">
    <property type="entry name" value="Ank_4"/>
    <property type="match status" value="1"/>
</dbReference>
<feature type="region of interest" description="Disordered" evidence="2">
    <location>
        <begin position="1"/>
        <end position="26"/>
    </location>
</feature>
<feature type="compositionally biased region" description="Low complexity" evidence="2">
    <location>
        <begin position="1"/>
        <end position="12"/>
    </location>
</feature>
<name>A0A1E1IQ09_LEIGU</name>
<feature type="repeat" description="ANK" evidence="1">
    <location>
        <begin position="155"/>
        <end position="183"/>
    </location>
</feature>
<reference evidence="3" key="1">
    <citation type="submission" date="2012-08" db="EMBL/GenBank/DDBJ databases">
        <title>Comparative genomics of metastatic and non-metastatic Leishmania guyanensis provides insights into polygenic factors involved in Leishmania RNA virus infection.</title>
        <authorList>
            <person name="Smith D."/>
            <person name="Hertz-Fowler C."/>
            <person name="Martin R."/>
            <person name="Dickens N."/>
            <person name="Fasel N."/>
            <person name="Falquet L."/>
            <person name="Beverley S."/>
            <person name="Zangger H."/>
            <person name="Calderon-Copete S."/>
            <person name="Mottram J."/>
            <person name="Xenarios I."/>
        </authorList>
    </citation>
    <scope>NUCLEOTIDE SEQUENCE</scope>
    <source>
        <strain evidence="3">MHOM/BR/75/M4147/SSU:IR2SAT-LUC</strain>
    </source>
</reference>
<accession>A0A1E1IQ09</accession>
<dbReference type="Gene3D" id="1.25.40.20">
    <property type="entry name" value="Ankyrin repeat-containing domain"/>
    <property type="match status" value="1"/>
</dbReference>
<keyword evidence="1" id="KW-0040">ANK repeat</keyword>
<proteinExistence type="predicted"/>
<sequence length="209" mass="22485">MSVTAPASSTAPSPYPNALQSRQTTAEQRQIAAAAVRAYRATLSQENVLLQERDALLSKEEAERLQRRVDDQAAADATATQFRNRACDVFASVQGGQCRDEDSAIDIFHAACDGDVVALDSCIRNAADINAIGQPDPARYNGIQFKQRWLFRAPPLVFAAAFGREEAVRFLLAHGADPDVASTTGLRARDYAARRGYGSIVQLVASGAS</sequence>
<dbReference type="SUPFAM" id="SSF48403">
    <property type="entry name" value="Ankyrin repeat"/>
    <property type="match status" value="1"/>
</dbReference>
<gene>
    <name evidence="3" type="primary">LgM4147LRVhigh.09.00280.00220</name>
    <name evidence="3" type="ORF">BN36_0908360</name>
</gene>
<protein>
    <submittedName>
        <fullName evidence="3">Uncharacterized protein</fullName>
    </submittedName>
</protein>
<evidence type="ECO:0000256" key="2">
    <source>
        <dbReference type="SAM" id="MobiDB-lite"/>
    </source>
</evidence>
<organism evidence="3">
    <name type="scientific">Leishmania guyanensis</name>
    <dbReference type="NCBI Taxonomy" id="5670"/>
    <lineage>
        <taxon>Eukaryota</taxon>
        <taxon>Discoba</taxon>
        <taxon>Euglenozoa</taxon>
        <taxon>Kinetoplastea</taxon>
        <taxon>Metakinetoplastina</taxon>
        <taxon>Trypanosomatida</taxon>
        <taxon>Trypanosomatidae</taxon>
        <taxon>Leishmaniinae</taxon>
        <taxon>Leishmania</taxon>
        <taxon>Leishmania guyanensis species complex</taxon>
    </lineage>
</organism>
<dbReference type="EMBL" id="CALQ01000252">
    <property type="protein sequence ID" value="CCM13326.1"/>
    <property type="molecule type" value="Genomic_DNA"/>
</dbReference>
<dbReference type="PROSITE" id="PS50088">
    <property type="entry name" value="ANK_REPEAT"/>
    <property type="match status" value="1"/>
</dbReference>
<dbReference type="InterPro" id="IPR036770">
    <property type="entry name" value="Ankyrin_rpt-contain_sf"/>
</dbReference>
<dbReference type="InterPro" id="IPR002110">
    <property type="entry name" value="Ankyrin_rpt"/>
</dbReference>